<comment type="similarity">
    <text evidence="12">Belongs to the TRAFAC class myosin-kinesin ATPase superfamily. Myosin family.</text>
</comment>
<evidence type="ECO:0000256" key="6">
    <source>
        <dbReference type="ARBA" id="ARBA00022692"/>
    </source>
</evidence>
<evidence type="ECO:0000256" key="9">
    <source>
        <dbReference type="ARBA" id="ARBA00023136"/>
    </source>
</evidence>
<feature type="domain" description="DEK-C" evidence="16">
    <location>
        <begin position="2130"/>
        <end position="2185"/>
    </location>
</feature>
<accession>A0ABR4N6N5</accession>
<feature type="domain" description="Myosin motor" evidence="15">
    <location>
        <begin position="1"/>
        <end position="488"/>
    </location>
</feature>
<dbReference type="EMBL" id="JADGIZ020000026">
    <property type="protein sequence ID" value="KAL2915139.1"/>
    <property type="molecule type" value="Genomic_DNA"/>
</dbReference>
<proteinExistence type="inferred from homology"/>
<evidence type="ECO:0000256" key="14">
    <source>
        <dbReference type="SAM" id="Phobius"/>
    </source>
</evidence>
<dbReference type="Gene3D" id="3.40.850.10">
    <property type="entry name" value="Kinesin motor domain"/>
    <property type="match status" value="1"/>
</dbReference>
<feature type="compositionally biased region" description="Low complexity" evidence="13">
    <location>
        <begin position="2101"/>
        <end position="2118"/>
    </location>
</feature>
<dbReference type="Pfam" id="PF03142">
    <property type="entry name" value="Chitin_synth_2"/>
    <property type="match status" value="1"/>
</dbReference>
<dbReference type="InterPro" id="IPR014876">
    <property type="entry name" value="DEK_C"/>
</dbReference>
<evidence type="ECO:0000259" key="15">
    <source>
        <dbReference type="PROSITE" id="PS51456"/>
    </source>
</evidence>
<dbReference type="PROSITE" id="PS51998">
    <property type="entry name" value="DEK_C"/>
    <property type="match status" value="1"/>
</dbReference>
<evidence type="ECO:0000256" key="1">
    <source>
        <dbReference type="ARBA" id="ARBA00004651"/>
    </source>
</evidence>
<evidence type="ECO:0000313" key="18">
    <source>
        <dbReference type="Proteomes" id="UP001527925"/>
    </source>
</evidence>
<dbReference type="InterPro" id="IPR036961">
    <property type="entry name" value="Kinesin_motor_dom_sf"/>
</dbReference>
<keyword evidence="3" id="KW-1003">Cell membrane</keyword>
<gene>
    <name evidence="17" type="ORF">HK105_205244</name>
</gene>
<dbReference type="Gene3D" id="1.20.120.720">
    <property type="entry name" value="Myosin VI head, motor domain, U50 subdomain"/>
    <property type="match status" value="1"/>
</dbReference>
<feature type="compositionally biased region" description="Low complexity" evidence="13">
    <location>
        <begin position="2053"/>
        <end position="2062"/>
    </location>
</feature>
<evidence type="ECO:0000259" key="16">
    <source>
        <dbReference type="PROSITE" id="PS51998"/>
    </source>
</evidence>
<organism evidence="17 18">
    <name type="scientific">Polyrhizophydium stewartii</name>
    <dbReference type="NCBI Taxonomy" id="2732419"/>
    <lineage>
        <taxon>Eukaryota</taxon>
        <taxon>Fungi</taxon>
        <taxon>Fungi incertae sedis</taxon>
        <taxon>Chytridiomycota</taxon>
        <taxon>Chytridiomycota incertae sedis</taxon>
        <taxon>Chytridiomycetes</taxon>
        <taxon>Rhizophydiales</taxon>
        <taxon>Rhizophydiales incertae sedis</taxon>
        <taxon>Polyrhizophydium</taxon>
    </lineage>
</organism>
<keyword evidence="12" id="KW-0547">Nucleotide-binding</keyword>
<keyword evidence="8 12" id="KW-0518">Myosin</keyword>
<dbReference type="EC" id="2.4.1.16" evidence="2"/>
<dbReference type="Proteomes" id="UP001527925">
    <property type="component" value="Unassembled WGS sequence"/>
</dbReference>
<feature type="compositionally biased region" description="Basic and acidic residues" evidence="13">
    <location>
        <begin position="1947"/>
        <end position="1967"/>
    </location>
</feature>
<feature type="compositionally biased region" description="Pro residues" evidence="13">
    <location>
        <begin position="1980"/>
        <end position="1990"/>
    </location>
</feature>
<feature type="transmembrane region" description="Helical" evidence="14">
    <location>
        <begin position="1847"/>
        <end position="1869"/>
    </location>
</feature>
<feature type="compositionally biased region" description="Low complexity" evidence="13">
    <location>
        <begin position="984"/>
        <end position="999"/>
    </location>
</feature>
<comment type="subcellular location">
    <subcellularLocation>
        <location evidence="1">Cell membrane</location>
        <topology evidence="1">Multi-pass membrane protein</topology>
    </subcellularLocation>
</comment>
<evidence type="ECO:0000256" key="12">
    <source>
        <dbReference type="PROSITE-ProRule" id="PRU00782"/>
    </source>
</evidence>
<keyword evidence="10 12" id="KW-0505">Motor protein</keyword>
<comment type="caution">
    <text evidence="17">The sequence shown here is derived from an EMBL/GenBank/DDBJ whole genome shotgun (WGS) entry which is preliminary data.</text>
</comment>
<keyword evidence="9 14" id="KW-0472">Membrane</keyword>
<feature type="region of interest" description="Disordered" evidence="13">
    <location>
        <begin position="1072"/>
        <end position="1115"/>
    </location>
</feature>
<feature type="region of interest" description="Disordered" evidence="13">
    <location>
        <begin position="773"/>
        <end position="796"/>
    </location>
</feature>
<reference evidence="17 18" key="1">
    <citation type="submission" date="2023-09" db="EMBL/GenBank/DDBJ databases">
        <title>Pangenome analysis of Batrachochytrium dendrobatidis and related Chytrids.</title>
        <authorList>
            <person name="Yacoub M.N."/>
            <person name="Stajich J.E."/>
            <person name="James T.Y."/>
        </authorList>
    </citation>
    <scope>NUCLEOTIDE SEQUENCE [LARGE SCALE GENOMIC DNA]</scope>
    <source>
        <strain evidence="17 18">JEL0888</strain>
    </source>
</reference>
<evidence type="ECO:0000256" key="3">
    <source>
        <dbReference type="ARBA" id="ARBA00022475"/>
    </source>
</evidence>
<dbReference type="SUPFAM" id="SSF53448">
    <property type="entry name" value="Nucleotide-diphospho-sugar transferases"/>
    <property type="match status" value="1"/>
</dbReference>
<dbReference type="InterPro" id="IPR029044">
    <property type="entry name" value="Nucleotide-diphossugar_trans"/>
</dbReference>
<feature type="transmembrane region" description="Helical" evidence="14">
    <location>
        <begin position="1814"/>
        <end position="1835"/>
    </location>
</feature>
<feature type="transmembrane region" description="Helical" evidence="14">
    <location>
        <begin position="1120"/>
        <end position="1142"/>
    </location>
</feature>
<dbReference type="PANTHER" id="PTHR22914">
    <property type="entry name" value="CHITIN SYNTHASE"/>
    <property type="match status" value="1"/>
</dbReference>
<protein>
    <recommendedName>
        <fullName evidence="2">chitin synthase</fullName>
        <ecNumber evidence="2">2.4.1.16</ecNumber>
    </recommendedName>
</protein>
<evidence type="ECO:0000256" key="5">
    <source>
        <dbReference type="ARBA" id="ARBA00022679"/>
    </source>
</evidence>
<keyword evidence="4" id="KW-0328">Glycosyltransferase</keyword>
<evidence type="ECO:0000256" key="8">
    <source>
        <dbReference type="ARBA" id="ARBA00023123"/>
    </source>
</evidence>
<dbReference type="InterPro" id="IPR004835">
    <property type="entry name" value="Chitin_synth"/>
</dbReference>
<dbReference type="SUPFAM" id="SSF52540">
    <property type="entry name" value="P-loop containing nucleoside triphosphate hydrolases"/>
    <property type="match status" value="1"/>
</dbReference>
<dbReference type="InterPro" id="IPR036400">
    <property type="entry name" value="Cyt_B5-like_heme/steroid_sf"/>
</dbReference>
<dbReference type="PROSITE" id="PS51456">
    <property type="entry name" value="MYOSIN_MOTOR"/>
    <property type="match status" value="1"/>
</dbReference>
<comment type="caution">
    <text evidence="12">Lacks conserved residue(s) required for the propagation of feature annotation.</text>
</comment>
<sequence>MRPGRKNNAKRTTLADTSPLNIHDLSLFRLPYFDTGAKQTQDVDTITRILAERLQRGRLIYTWIGDRAMVSVRPANPDHLAQTATFPGLAAPPRSGSSAAVQAALAGAGGAAAAEAVPVDVMSKDRAVRLRSMGPLLASRQAPAAQATPQSGNVTLAVHGSGEPHLFDIVGSAYVHLVNDHRDQCILLSGESNSGKSESGRLIARHLVDLTRTPPSAKKSKLQSAAMKLDFVLSAFGNASTASNMQASHFGRYTEYQFDDSGAFVGLKLLAYNLEKHRVTDASDMHANFNVFYYLLAGCDAKTRAALSLTDASSHFALLNRVSSKPSASGSPALLSPVHHFDPDHYERLVEHLKAVGIPKKTQNDLFQVLAGVLHLGNIQFARASDAGANDPCTVKSAAHQHHLDTAASLLGLKPDHLLSALTYETRAIGRELCTVILDAAGAARQRNSLAQLLYSLLFQWVIEAINTRFCKDDAEWANYISVVDFPGIAASSPASANAVSRIVANYAVERVQGFAIASMADTLDRLVADRAVPPASNPHAVLAKNDAVLRLLAAPTTGVISILLQDAARRDVQPGPASAANLPSSGGSGNMSFSTGTLHASGQHTDVLDRIARFCGDDPKILLMHTSHAPTTSSTTSSARRQFGVYHYTGLVHYDVAAVTDASASTSISTDFLSLFCGSMDQPATRMAFVRQLFSKRAIAVDMHPKNRLTLLRARQSMVPTRRPSTIRRRATARATILAHGPSAAAAAAGAGAAQGDASIVADASAILNESHTATAQRSGSPALEPGRPASTGGGLAAAAAADADACSLLAQTKTSMDELFESLADAQPWFVMHVRPNASARSAAADVAEIGRQVKALQLDAVANSVGMLHVQPLAFETLLSRALDVLDVLDGGLGPAARAPHDQGLIARLRAAERAGFSSLPAADLAELAGEVLDELGIETDMYLVGQRAVFPTELGARTIYARLNADRLVQGLSIPQAAEPPAHAGASSHTAAAPSLVGASDCEPDAEADDAEPTARLIPAGGRQARAIPRVMSMTQSVASGYTGEDDALEGGSMYDFTAHYDRGDAASVSRSPTLGRRTNDVETGTAPPSPVGPAAPPARTPPPPEPKRKLTPARRWWLCCTWSLTWWLPTPIIACMCGKRRPDVQIAWREKLALCIIIFLMCASMLFLIVGLGRVLCPKQNVLSEGEVSTHNTLSDPLVIAYGRYYAVGDVLKTHVQGSAPVIGAAAMVSTVLGRDVSAMFYPTLLPQTYCPNMRLPPGWDNVYQRSSQGTQQTWYPHQYAPQTGNKARDYLGEMARMRRGYVARSSDWIASFLAADSGHKVIVAWGNVYDISAYYDPSNVGATDTSPGFFGPLVKQVFDAFVLPANAGRDATSTLNQLRQPQFGGAEALASVRACMDGLFLAGVVDTRNELRCVLPNYIMLAASVVLVMVIGFKFVGALQFGASTSPEKHTKFVICQVPCYTEDEESLRKTIDSIACADYDDKRKLLFIICDGMIIGAGNDRPTPRIVLDILGVDPDVDPDSQSFQSLGPGARQHNMGKVFSGLYAIEGRFVPFIVVVKVGSPSERHRPGNRGKRDSQLVLMRFLNRVHFNAPMAPLELDIFHHMKNVIGVHPALYEYVLMVDADTEILPSSLNLLVSSMVRDARIMGICGETQLANEQQSLVTMMQVYEYYISHHLAKAFESLFGTVTCLPGCFCMYRIRMPTGRNTPLLVAPGVLADYSNNSVDTLHLKNLLELGEDRYLTTLMLRHFPTHKTKFVQGAICRTGAPEKWSVFLSQRRRWINSTVHNLFELLFLSEMCGVCCFSMRFVVFIDLFATFLQPSSLIYIIYLVYSAASDPTMVFPMISLVMLAAIYGLQMLIFLLKQEWQHIGWMIIYLLAMPLFGFYVPLYSFWHFDDFSWGNTRVVLGESGKSGQPGGGHGGAGDAADRFDPASIPLVSWSDHEEKTSGSRSHLGDAESEKQPAFYEPSLPSLPSLPRPPPPAAVPATAPSPYAFADADAVDDMPVGATPAAIAAAAFSPSPPRYGVPQRMHLGHHHAALNHHAQRRASVASQQAALTRHQHHASQASTHLSSISSQSSGAALIYPPHPHPSLMAQQPATAAQQPAASTQQQQHHHHQQQPPTPSLEDRICQKVSHILHTADLSNMTKRQLRETVAAELDIDPTRFKQAIDDCIRREVHRASVLQRR</sequence>
<feature type="transmembrane region" description="Helical" evidence="14">
    <location>
        <begin position="1876"/>
        <end position="1899"/>
    </location>
</feature>
<keyword evidence="11" id="KW-0325">Glycoprotein</keyword>
<dbReference type="Pfam" id="PF00063">
    <property type="entry name" value="Myosin_head"/>
    <property type="match status" value="1"/>
</dbReference>
<feature type="region of interest" description="Disordered" evidence="13">
    <location>
        <begin position="983"/>
        <end position="1026"/>
    </location>
</feature>
<dbReference type="InterPro" id="IPR027417">
    <property type="entry name" value="P-loop_NTPase"/>
</dbReference>
<feature type="region of interest" description="Disordered" evidence="13">
    <location>
        <begin position="2047"/>
        <end position="2132"/>
    </location>
</feature>
<keyword evidence="5" id="KW-0808">Transferase</keyword>
<dbReference type="PANTHER" id="PTHR22914:SF13">
    <property type="entry name" value="CHITIN SYNTHASE"/>
    <property type="match status" value="1"/>
</dbReference>
<dbReference type="Pfam" id="PF08766">
    <property type="entry name" value="DEK_C"/>
    <property type="match status" value="1"/>
</dbReference>
<keyword evidence="18" id="KW-1185">Reference proteome</keyword>
<feature type="compositionally biased region" description="Low complexity" evidence="13">
    <location>
        <begin position="2070"/>
        <end position="2090"/>
    </location>
</feature>
<dbReference type="Gene3D" id="1.20.58.530">
    <property type="match status" value="1"/>
</dbReference>
<name>A0ABR4N6N5_9FUNG</name>
<evidence type="ECO:0000256" key="11">
    <source>
        <dbReference type="ARBA" id="ARBA00023180"/>
    </source>
</evidence>
<evidence type="ECO:0000313" key="17">
    <source>
        <dbReference type="EMBL" id="KAL2915139.1"/>
    </source>
</evidence>
<evidence type="ECO:0000256" key="13">
    <source>
        <dbReference type="SAM" id="MobiDB-lite"/>
    </source>
</evidence>
<evidence type="ECO:0000256" key="2">
    <source>
        <dbReference type="ARBA" id="ARBA00012543"/>
    </source>
</evidence>
<evidence type="ECO:0000256" key="4">
    <source>
        <dbReference type="ARBA" id="ARBA00022676"/>
    </source>
</evidence>
<dbReference type="InterPro" id="IPR001609">
    <property type="entry name" value="Myosin_head_motor_dom-like"/>
</dbReference>
<keyword evidence="6 14" id="KW-0812">Transmembrane</keyword>
<feature type="transmembrane region" description="Helical" evidence="14">
    <location>
        <begin position="1424"/>
        <end position="1445"/>
    </location>
</feature>
<keyword evidence="12" id="KW-0067">ATP-binding</keyword>
<feature type="compositionally biased region" description="Acidic residues" evidence="13">
    <location>
        <begin position="1006"/>
        <end position="1016"/>
    </location>
</feature>
<keyword evidence="12" id="KW-0009">Actin-binding</keyword>
<dbReference type="PRINTS" id="PR00193">
    <property type="entry name" value="MYOSINHEAVY"/>
</dbReference>
<feature type="transmembrane region" description="Helical" evidence="14">
    <location>
        <begin position="1157"/>
        <end position="1178"/>
    </location>
</feature>
<feature type="binding site" evidence="12">
    <location>
        <begin position="190"/>
        <end position="197"/>
    </location>
    <ligand>
        <name>ATP</name>
        <dbReference type="ChEBI" id="CHEBI:30616"/>
    </ligand>
</feature>
<evidence type="ECO:0000256" key="10">
    <source>
        <dbReference type="ARBA" id="ARBA00023175"/>
    </source>
</evidence>
<feature type="compositionally biased region" description="Pro residues" evidence="13">
    <location>
        <begin position="1092"/>
        <end position="1109"/>
    </location>
</feature>
<dbReference type="CDD" id="cd04190">
    <property type="entry name" value="Chitin_synth_C"/>
    <property type="match status" value="1"/>
</dbReference>
<dbReference type="SMART" id="SM00242">
    <property type="entry name" value="MYSc"/>
    <property type="match status" value="1"/>
</dbReference>
<evidence type="ECO:0000256" key="7">
    <source>
        <dbReference type="ARBA" id="ARBA00022989"/>
    </source>
</evidence>
<feature type="region of interest" description="Disordered" evidence="13">
    <location>
        <begin position="1947"/>
        <end position="1991"/>
    </location>
</feature>
<keyword evidence="7 14" id="KW-1133">Transmembrane helix</keyword>
<dbReference type="SUPFAM" id="SSF55856">
    <property type="entry name" value="Cytochrome b5-like heme/steroid binding domain"/>
    <property type="match status" value="1"/>
</dbReference>